<evidence type="ECO:0000313" key="3">
    <source>
        <dbReference type="Proteomes" id="UP000823611"/>
    </source>
</evidence>
<dbReference type="Pfam" id="PF00814">
    <property type="entry name" value="TsaD"/>
    <property type="match status" value="1"/>
</dbReference>
<comment type="caution">
    <text evidence="2">The sequence shown here is derived from an EMBL/GenBank/DDBJ whole genome shotgun (WGS) entry which is preliminary data.</text>
</comment>
<reference evidence="2" key="1">
    <citation type="submission" date="2020-10" db="EMBL/GenBank/DDBJ databases">
        <authorList>
            <person name="Gilroy R."/>
        </authorList>
    </citation>
    <scope>NUCLEOTIDE SEQUENCE</scope>
    <source>
        <strain evidence="2">F6-4510</strain>
    </source>
</reference>
<reference evidence="2" key="2">
    <citation type="journal article" date="2021" name="PeerJ">
        <title>Extensive microbial diversity within the chicken gut microbiome revealed by metagenomics and culture.</title>
        <authorList>
            <person name="Gilroy R."/>
            <person name="Ravi A."/>
            <person name="Getino M."/>
            <person name="Pursley I."/>
            <person name="Horton D.L."/>
            <person name="Alikhan N.F."/>
            <person name="Baker D."/>
            <person name="Gharbi K."/>
            <person name="Hall N."/>
            <person name="Watson M."/>
            <person name="Adriaenssens E.M."/>
            <person name="Foster-Nyarko E."/>
            <person name="Jarju S."/>
            <person name="Secka A."/>
            <person name="Antonio M."/>
            <person name="Oren A."/>
            <person name="Chaudhuri R.R."/>
            <person name="La Ragione R."/>
            <person name="Hildebrand F."/>
            <person name="Pallen M.J."/>
        </authorList>
    </citation>
    <scope>NUCLEOTIDE SEQUENCE</scope>
    <source>
        <strain evidence="2">F6-4510</strain>
    </source>
</reference>
<dbReference type="GO" id="GO:0005829">
    <property type="term" value="C:cytosol"/>
    <property type="evidence" value="ECO:0007669"/>
    <property type="project" value="TreeGrafter"/>
</dbReference>
<dbReference type="SUPFAM" id="SSF53067">
    <property type="entry name" value="Actin-like ATPase domain"/>
    <property type="match status" value="2"/>
</dbReference>
<dbReference type="Proteomes" id="UP000823611">
    <property type="component" value="Unassembled WGS sequence"/>
</dbReference>
<dbReference type="CDD" id="cd24032">
    <property type="entry name" value="ASKHA_NBD_TsaB"/>
    <property type="match status" value="1"/>
</dbReference>
<protein>
    <submittedName>
        <fullName evidence="2">tRNA (Adenosine(37)-N6)-threonylcarbamoyltransferase complex dimerization subunit type 1 TsaB</fullName>
    </submittedName>
</protein>
<dbReference type="GO" id="GO:0002949">
    <property type="term" value="P:tRNA threonylcarbamoyladenosine modification"/>
    <property type="evidence" value="ECO:0007669"/>
    <property type="project" value="InterPro"/>
</dbReference>
<dbReference type="AlphaFoldDB" id="A0A9D9E0L2"/>
<name>A0A9D9E0L2_9FIRM</name>
<dbReference type="PANTHER" id="PTHR11735">
    <property type="entry name" value="TRNA N6-ADENOSINE THREONYLCARBAMOYLTRANSFERASE"/>
    <property type="match status" value="1"/>
</dbReference>
<feature type="domain" description="Gcp-like" evidence="1">
    <location>
        <begin position="33"/>
        <end position="223"/>
    </location>
</feature>
<sequence length="238" mass="26170">MKILALDTTGNVSSVALIDDEKLIGEYTINYKMTHSQTIMPMIDEIVKMTELDLKDIDYIACSQGPGSFTGLRIGAATAKGLALGLNKKIVPVPTLDALAYNIFETDKIICPIMDARRSQVYTALYMWNDGVLENITGHMATTIDDIIARADEFEMGVIFLGDGVPVHKEKLSKYDNFILAPQSLNMQKASTVASLGFQIAKEGGAIDGSEFTPIYLRKPQAERELLEKQAMEGKKND</sequence>
<dbReference type="EMBL" id="JADIMX010000106">
    <property type="protein sequence ID" value="MBO8434789.1"/>
    <property type="molecule type" value="Genomic_DNA"/>
</dbReference>
<dbReference type="PANTHER" id="PTHR11735:SF11">
    <property type="entry name" value="TRNA THREONYLCARBAMOYLADENOSINE BIOSYNTHESIS PROTEIN TSAB"/>
    <property type="match status" value="1"/>
</dbReference>
<evidence type="ECO:0000259" key="1">
    <source>
        <dbReference type="Pfam" id="PF00814"/>
    </source>
</evidence>
<evidence type="ECO:0000313" key="2">
    <source>
        <dbReference type="EMBL" id="MBO8434789.1"/>
    </source>
</evidence>
<dbReference type="InterPro" id="IPR000905">
    <property type="entry name" value="Gcp-like_dom"/>
</dbReference>
<dbReference type="NCBIfam" id="TIGR03725">
    <property type="entry name" value="T6A_YeaZ"/>
    <property type="match status" value="1"/>
</dbReference>
<proteinExistence type="predicted"/>
<dbReference type="InterPro" id="IPR043129">
    <property type="entry name" value="ATPase_NBD"/>
</dbReference>
<dbReference type="InterPro" id="IPR022496">
    <property type="entry name" value="T6A_TsaB"/>
</dbReference>
<organism evidence="2 3">
    <name type="scientific">Candidatus Fimicola merdigallinarum</name>
    <dbReference type="NCBI Taxonomy" id="2840819"/>
    <lineage>
        <taxon>Bacteria</taxon>
        <taxon>Bacillati</taxon>
        <taxon>Bacillota</taxon>
        <taxon>Clostridia</taxon>
        <taxon>Lachnospirales</taxon>
        <taxon>Lachnospiraceae</taxon>
        <taxon>Lachnospiraceae incertae sedis</taxon>
        <taxon>Candidatus Fimicola</taxon>
    </lineage>
</organism>
<accession>A0A9D9E0L2</accession>
<gene>
    <name evidence="2" type="primary">tsaB</name>
    <name evidence="2" type="ORF">IAC55_05670</name>
</gene>
<dbReference type="Gene3D" id="3.30.420.40">
    <property type="match status" value="2"/>
</dbReference>